<dbReference type="GeneID" id="65281116"/>
<organism evidence="1 2">
    <name type="scientific">Acidithiobacillus ferrooxidans</name>
    <name type="common">Thiobacillus ferrooxidans</name>
    <dbReference type="NCBI Taxonomy" id="920"/>
    <lineage>
        <taxon>Bacteria</taxon>
        <taxon>Pseudomonadati</taxon>
        <taxon>Pseudomonadota</taxon>
        <taxon>Acidithiobacillia</taxon>
        <taxon>Acidithiobacillales</taxon>
        <taxon>Acidithiobacillaceae</taxon>
        <taxon>Acidithiobacillus</taxon>
    </lineage>
</organism>
<evidence type="ECO:0000313" key="1">
    <source>
        <dbReference type="EMBL" id="PZD80006.1"/>
    </source>
</evidence>
<comment type="caution">
    <text evidence="1">The sequence shown here is derived from an EMBL/GenBank/DDBJ whole genome shotgun (WGS) entry which is preliminary data.</text>
</comment>
<proteinExistence type="predicted"/>
<evidence type="ECO:0008006" key="3">
    <source>
        <dbReference type="Google" id="ProtNLM"/>
    </source>
</evidence>
<dbReference type="Proteomes" id="UP000248886">
    <property type="component" value="Unassembled WGS sequence"/>
</dbReference>
<evidence type="ECO:0000313" key="2">
    <source>
        <dbReference type="Proteomes" id="UP000248886"/>
    </source>
</evidence>
<dbReference type="OrthoDB" id="465094at2"/>
<accession>A0A2W1K088</accession>
<reference evidence="1 2" key="1">
    <citation type="submission" date="2018-06" db="EMBL/GenBank/DDBJ databases">
        <title>Draft sequence of Acidithiobacillus ferrooxidans CCM 4253.</title>
        <authorList>
            <person name="Moya-Beltran A."/>
            <person name="Castro M."/>
            <person name="Covarrubias P.C."/>
            <person name="Issotta F."/>
            <person name="Janiczek O."/>
            <person name="Mandl M."/>
            <person name="Kucera J."/>
            <person name="Quatrini R."/>
        </authorList>
    </citation>
    <scope>NUCLEOTIDE SEQUENCE [LARGE SCALE GENOMIC DNA]</scope>
    <source>
        <strain evidence="1 2">CCM 4253</strain>
    </source>
</reference>
<dbReference type="EMBL" id="QKQP01000012">
    <property type="protein sequence ID" value="PZD80006.1"/>
    <property type="molecule type" value="Genomic_DNA"/>
</dbReference>
<gene>
    <name evidence="1" type="ORF">DN052_15925</name>
</gene>
<sequence>MNTRAHQPLHLLTRTEFLWRQLRYAGAALGLMLLSLGMGMLGYHLLAHIDWIDSLLNASMILSGMGPVASLHGTCAKLFASAYALYSGVVYLAVSAVLLYPLVERLMKILHLQALHTPSPVQEKHHPELSEDES</sequence>
<dbReference type="AlphaFoldDB" id="A0A2W1K088"/>
<name>A0A2W1K088_ACIFR</name>
<protein>
    <recommendedName>
        <fullName evidence="3">Two pore domain potassium channel family protein</fullName>
    </recommendedName>
</protein>
<dbReference type="RefSeq" id="WP_012536871.1">
    <property type="nucleotide sequence ID" value="NZ_AP025160.1"/>
</dbReference>
<dbReference type="OMA" id="HRVFHRM"/>